<proteinExistence type="predicted"/>
<organism evidence="1 2">
    <name type="scientific">Pyricularia oryzae</name>
    <name type="common">Rice blast fungus</name>
    <name type="synonym">Magnaporthe oryzae</name>
    <dbReference type="NCBI Taxonomy" id="318829"/>
    <lineage>
        <taxon>Eukaryota</taxon>
        <taxon>Fungi</taxon>
        <taxon>Dikarya</taxon>
        <taxon>Ascomycota</taxon>
        <taxon>Pezizomycotina</taxon>
        <taxon>Sordariomycetes</taxon>
        <taxon>Sordariomycetidae</taxon>
        <taxon>Magnaporthales</taxon>
        <taxon>Pyriculariaceae</taxon>
        <taxon>Pyricularia</taxon>
    </lineage>
</organism>
<dbReference type="EMBL" id="CP034210">
    <property type="protein sequence ID" value="QBZ66504.1"/>
    <property type="molecule type" value="Genomic_DNA"/>
</dbReference>
<protein>
    <submittedName>
        <fullName evidence="1">Uncharacterized protein</fullName>
    </submittedName>
</protein>
<evidence type="ECO:0000313" key="1">
    <source>
        <dbReference type="EMBL" id="QBZ66504.1"/>
    </source>
</evidence>
<dbReference type="Proteomes" id="UP000294847">
    <property type="component" value="Chromosome 7"/>
</dbReference>
<gene>
    <name evidence="1" type="ORF">PoMZ_13483</name>
</gene>
<sequence>MPQVVKNIRNILRIIKENLTRFGQTRPIIGTNFAQLVQIALDGNYYGPYYEFFDYVKNSRLRAVVHKINGKFATDIRIYSKKRV</sequence>
<reference evidence="1 2" key="1">
    <citation type="journal article" date="2019" name="Mol. Biol. Evol.">
        <title>Blast fungal genomes show frequent chromosomal changes, gene gains and losses, and effector gene turnover.</title>
        <authorList>
            <person name="Gomez Luciano L.B."/>
            <person name="Jason Tsai I."/>
            <person name="Chuma I."/>
            <person name="Tosa Y."/>
            <person name="Chen Y.H."/>
            <person name="Li J.Y."/>
            <person name="Li M.Y."/>
            <person name="Jade Lu M.Y."/>
            <person name="Nakayashiki H."/>
            <person name="Li W.H."/>
        </authorList>
    </citation>
    <scope>NUCLEOTIDE SEQUENCE [LARGE SCALE GENOMIC DNA]</scope>
    <source>
        <strain evidence="1">MZ5-1-6</strain>
    </source>
</reference>
<dbReference type="AlphaFoldDB" id="A0A4P7NV77"/>
<accession>A0A4P7NV77</accession>
<name>A0A4P7NV77_PYROR</name>
<evidence type="ECO:0000313" key="2">
    <source>
        <dbReference type="Proteomes" id="UP000294847"/>
    </source>
</evidence>